<organism evidence="4">
    <name type="scientific">Magnetospirillum gryphiswaldense</name>
    <dbReference type="NCBI Taxonomy" id="55518"/>
    <lineage>
        <taxon>Bacteria</taxon>
        <taxon>Pseudomonadati</taxon>
        <taxon>Pseudomonadota</taxon>
        <taxon>Alphaproteobacteria</taxon>
        <taxon>Rhodospirillales</taxon>
        <taxon>Rhodospirillaceae</taxon>
        <taxon>Magnetospirillum</taxon>
    </lineage>
</organism>
<dbReference type="GO" id="GO:0005524">
    <property type="term" value="F:ATP binding"/>
    <property type="evidence" value="ECO:0007669"/>
    <property type="project" value="InterPro"/>
</dbReference>
<keyword evidence="2" id="KW-0472">Membrane</keyword>
<dbReference type="GO" id="GO:0004674">
    <property type="term" value="F:protein serine/threonine kinase activity"/>
    <property type="evidence" value="ECO:0007669"/>
    <property type="project" value="UniProtKB-KW"/>
</dbReference>
<dbReference type="AlphaFoldDB" id="A4TVU8"/>
<dbReference type="InterPro" id="IPR011009">
    <property type="entry name" value="Kinase-like_dom_sf"/>
</dbReference>
<feature type="domain" description="Protein kinase" evidence="3">
    <location>
        <begin position="1"/>
        <end position="286"/>
    </location>
</feature>
<evidence type="ECO:0000256" key="2">
    <source>
        <dbReference type="SAM" id="Phobius"/>
    </source>
</evidence>
<feature type="transmembrane region" description="Helical" evidence="2">
    <location>
        <begin position="660"/>
        <end position="679"/>
    </location>
</feature>
<dbReference type="Gene3D" id="1.10.510.10">
    <property type="entry name" value="Transferase(Phosphotransferase) domain 1"/>
    <property type="match status" value="1"/>
</dbReference>
<sequence length="682" mass="76282">MAEAAEANEGVQESVAVAGPPGVLRERYTIRSNQPIPELSTPNAEAFVAEDKRDSNRQLYALICRPELPPRVNVMRALKGLQAPGLVQLVEWGAMNWPPLGRQCMTVVYERPIGKRMMTSLRQEFRRIDEYDIGRKVIEPLMAAIKELTNRGITHRAIRATNLFYMDDAGERLALGDCVSTPPAFDQPLVFESVEAGMANPVARGSGTYSDDLYALGVTIIFVYLGRNPVAHMDEDTLLKMKIQQGSYATLVGDERLPLALVELLRGLLCDDPYQRWNIEALDLWLSGRRLSPLQQRVEKRAARGFPFNGKEYFNCRELSQAMAKNWEAAIPPILEGKLELWLRRAVEDKDRAQVVSDVVRMALTGSGDKRSASDLMLCKVLNILDPTAPIRYKGFNAMPDGFGSALAAVMAQKGDTRLLVEIILREVPRLWFEARHSYLPDNSLMEGNFRELKNYLSQTGMGFGLERCLYELNDALPCQSPLLGEDYVVDLKELLPALNAAAAKRSDSKQPPVDRHIAAFMGARARSDIDRNLTGLNDPEPSKSLVALLNMYAVFQYRLGPESLPGLAAWCGALAGPVVGAFHSRDRRKELEKELPKIIRRGSVVEIYNLLENQEAREKDHNEFAWAQAQYQAAEDEIKRVQTDIDERHDEGDRAGRQAAAVIGILIAMITTTIVVILRVW</sequence>
<dbReference type="PROSITE" id="PS50011">
    <property type="entry name" value="PROTEIN_KINASE_DOM"/>
    <property type="match status" value="1"/>
</dbReference>
<keyword evidence="2" id="KW-1133">Transmembrane helix</keyword>
<evidence type="ECO:0000313" key="4">
    <source>
        <dbReference type="EMBL" id="CAM74755.1"/>
    </source>
</evidence>
<evidence type="ECO:0000256" key="1">
    <source>
        <dbReference type="SAM" id="Coils"/>
    </source>
</evidence>
<feature type="coiled-coil region" evidence="1">
    <location>
        <begin position="625"/>
        <end position="652"/>
    </location>
</feature>
<dbReference type="SMART" id="SM00220">
    <property type="entry name" value="S_TKc"/>
    <property type="match status" value="1"/>
</dbReference>
<reference evidence="4" key="1">
    <citation type="journal article" date="2007" name="J. Bacteriol.">
        <title>Comparative genome analysis of four magnetotactic bacteria reveals a complex set of group-specific genes implicated in magnetosome biomineralization and function.</title>
        <authorList>
            <person name="Richter M."/>
            <person name="Kube M."/>
            <person name="Bazylinski D.A."/>
            <person name="Lombardot T."/>
            <person name="Gloeckner F.O."/>
            <person name="Reinhardt R."/>
            <person name="Schueler D."/>
        </authorList>
    </citation>
    <scope>NUCLEOTIDE SEQUENCE</scope>
    <source>
        <strain evidence="4">MSR-1</strain>
    </source>
</reference>
<keyword evidence="2" id="KW-0812">Transmembrane</keyword>
<dbReference type="InterPro" id="IPR000719">
    <property type="entry name" value="Prot_kinase_dom"/>
</dbReference>
<dbReference type="SUPFAM" id="SSF56112">
    <property type="entry name" value="Protein kinase-like (PK-like)"/>
    <property type="match status" value="1"/>
</dbReference>
<keyword evidence="1" id="KW-0175">Coiled coil</keyword>
<accession>A4TVU8</accession>
<name>A4TVU8_9PROT</name>
<keyword evidence="4" id="KW-0808">Transferase</keyword>
<dbReference type="EMBL" id="CU459003">
    <property type="protein sequence ID" value="CAM74755.1"/>
    <property type="molecule type" value="Genomic_DNA"/>
</dbReference>
<gene>
    <name evidence="4" type="ORF">MGR_0843</name>
</gene>
<evidence type="ECO:0000259" key="3">
    <source>
        <dbReference type="PROSITE" id="PS50011"/>
    </source>
</evidence>
<keyword evidence="4" id="KW-0418">Kinase</keyword>
<dbReference type="RefSeq" id="WP_106001502.1">
    <property type="nucleotide sequence ID" value="NZ_CP027527.1"/>
</dbReference>
<protein>
    <submittedName>
        <fullName evidence="4">Serine/threonine protein kinase</fullName>
    </submittedName>
</protein>
<proteinExistence type="predicted"/>
<keyword evidence="4" id="KW-0723">Serine/threonine-protein kinase</keyword>